<dbReference type="EMBL" id="CAUJNA010000022">
    <property type="protein sequence ID" value="CAJ1370499.1"/>
    <property type="molecule type" value="Genomic_DNA"/>
</dbReference>
<dbReference type="Proteomes" id="UP001178507">
    <property type="component" value="Unassembled WGS sequence"/>
</dbReference>
<evidence type="ECO:0000313" key="3">
    <source>
        <dbReference type="Proteomes" id="UP001178507"/>
    </source>
</evidence>
<proteinExistence type="predicted"/>
<name>A0AA36MG19_9DINO</name>
<reference evidence="2" key="1">
    <citation type="submission" date="2023-08" db="EMBL/GenBank/DDBJ databases">
        <authorList>
            <person name="Chen Y."/>
            <person name="Shah S."/>
            <person name="Dougan E. K."/>
            <person name="Thang M."/>
            <person name="Chan C."/>
        </authorList>
    </citation>
    <scope>NUCLEOTIDE SEQUENCE</scope>
</reference>
<dbReference type="AlphaFoldDB" id="A0AA36MG19"/>
<accession>A0AA36MG19</accession>
<evidence type="ECO:0000313" key="2">
    <source>
        <dbReference type="EMBL" id="CAJ1370499.1"/>
    </source>
</evidence>
<gene>
    <name evidence="2" type="ORF">EVOR1521_LOCUS1060</name>
</gene>
<evidence type="ECO:0000256" key="1">
    <source>
        <dbReference type="SAM" id="MobiDB-lite"/>
    </source>
</evidence>
<keyword evidence="3" id="KW-1185">Reference proteome</keyword>
<feature type="region of interest" description="Disordered" evidence="1">
    <location>
        <begin position="73"/>
        <end position="96"/>
    </location>
</feature>
<sequence>MQLSKNMVSRSKTRKRHRLLQLLHRELKRLSRPSREAIIFQQMSQGQKMTFEHWILSTQRLPDATAVGVQADTGRTENSANPTGGRQRRKCGTRSFGQRSLQINRHAKCRPGAGLTSWLDKSGRRFYVATVVTEHLQIRAAAMRDIETAKKLLESLREGQAVATSAKACESWDLEETLGAALYKALSQRGLETLYQRMRFSVRVPARRWIGGALQTPYLADLRTACRARRKLLEARGPTRAGDRTDLADEQDLEARWKNLQSLYLEVCKEAGSDIAQAADHLEEAQCCRQASLKAAAAVKAQKLQARFLLRTEKRKAAEACKVWKDKLRGEAFKAKLLRSELRVQQKAWRMEQTEVFVKDRIARLLARWRVLDK</sequence>
<protein>
    <submittedName>
        <fullName evidence="2">Uncharacterized protein</fullName>
    </submittedName>
</protein>
<organism evidence="2 3">
    <name type="scientific">Effrenium voratum</name>
    <dbReference type="NCBI Taxonomy" id="2562239"/>
    <lineage>
        <taxon>Eukaryota</taxon>
        <taxon>Sar</taxon>
        <taxon>Alveolata</taxon>
        <taxon>Dinophyceae</taxon>
        <taxon>Suessiales</taxon>
        <taxon>Symbiodiniaceae</taxon>
        <taxon>Effrenium</taxon>
    </lineage>
</organism>
<comment type="caution">
    <text evidence="2">The sequence shown here is derived from an EMBL/GenBank/DDBJ whole genome shotgun (WGS) entry which is preliminary data.</text>
</comment>